<feature type="transmembrane region" description="Helical" evidence="1">
    <location>
        <begin position="165"/>
        <end position="194"/>
    </location>
</feature>
<name>A0A2M9ZQ28_9LEPT</name>
<organism evidence="3 5">
    <name type="scientific">Leptospira perolatii</name>
    <dbReference type="NCBI Taxonomy" id="2023191"/>
    <lineage>
        <taxon>Bacteria</taxon>
        <taxon>Pseudomonadati</taxon>
        <taxon>Spirochaetota</taxon>
        <taxon>Spirochaetia</taxon>
        <taxon>Leptospirales</taxon>
        <taxon>Leptospiraceae</taxon>
        <taxon>Leptospira</taxon>
    </lineage>
</organism>
<dbReference type="AlphaFoldDB" id="A0A2M9ZQ28"/>
<evidence type="ECO:0008006" key="6">
    <source>
        <dbReference type="Google" id="ProtNLM"/>
    </source>
</evidence>
<sequence length="494" mass="56827">MLWIWVSSFVFLISLGWALFHFPLEIFWNSDVLYLPALLTDVLRDGGSFRGWSLTPSPYFFPDLILVYLFGTFTPSYFWALICFAIFQSLLFVWVLGRFLRTLEPELPPEFSYSLSLLTGTFVLLLGEKFFALYLILLPTMHTSAFLISLWAWPYLFREKLPRYVFLPVLVLTAISDRILFLELFLPAGLAWIARYGRIGTLFPQFSIRFFLTGAISFGTYMALRSFLFIEAPGRISPVLSFSKWLGDLSRWIGEGQLPGIFILLSLFTGFWALSRSKAEGTGFAFAGFFQILLVICPPLVGLYIDEYSLRYSAPAFLITPALGISLMSSRTKERLSQKIFRNTVISVFITALFLYSFLSPTPSGSWQFKENVKPWEAECVDELVKDEHFVFVIADFWRAKRILVYSKEEIRALHVDYSTLQGSHTISNKEWYIFPPEGPIAVLPDGLGESRIVSFYGHPTKIVKCQNSEKSLWIYEPNQKIRELLVRPFQKTK</sequence>
<reference evidence="4 5" key="1">
    <citation type="submission" date="2017-07" db="EMBL/GenBank/DDBJ databases">
        <title>Leptospira spp. isolated from tropical soils.</title>
        <authorList>
            <person name="Thibeaux R."/>
            <person name="Iraola G."/>
            <person name="Ferres I."/>
            <person name="Bierque E."/>
            <person name="Girault D."/>
            <person name="Soupe-Gilbert M.-E."/>
            <person name="Picardeau M."/>
            <person name="Goarant C."/>
        </authorList>
    </citation>
    <scope>NUCLEOTIDE SEQUENCE [LARGE SCALE GENOMIC DNA]</scope>
    <source>
        <strain evidence="3 5">FH1-B-B1</strain>
        <strain evidence="2 4">FH1-B-C1</strain>
    </source>
</reference>
<dbReference type="Proteomes" id="UP000231990">
    <property type="component" value="Unassembled WGS sequence"/>
</dbReference>
<keyword evidence="1" id="KW-0812">Transmembrane</keyword>
<keyword evidence="4" id="KW-1185">Reference proteome</keyword>
<evidence type="ECO:0000256" key="1">
    <source>
        <dbReference type="SAM" id="Phobius"/>
    </source>
</evidence>
<comment type="caution">
    <text evidence="3">The sequence shown here is derived from an EMBL/GenBank/DDBJ whole genome shotgun (WGS) entry which is preliminary data.</text>
</comment>
<evidence type="ECO:0000313" key="4">
    <source>
        <dbReference type="Proteomes" id="UP000231962"/>
    </source>
</evidence>
<evidence type="ECO:0000313" key="2">
    <source>
        <dbReference type="EMBL" id="PJZ70945.1"/>
    </source>
</evidence>
<dbReference type="EMBL" id="NPDZ01000003">
    <property type="protein sequence ID" value="PJZ74071.1"/>
    <property type="molecule type" value="Genomic_DNA"/>
</dbReference>
<dbReference type="OrthoDB" id="314254at2"/>
<feature type="transmembrane region" description="Helical" evidence="1">
    <location>
        <begin position="134"/>
        <end position="153"/>
    </location>
</feature>
<feature type="transmembrane region" description="Helical" evidence="1">
    <location>
        <begin position="311"/>
        <end position="328"/>
    </location>
</feature>
<feature type="transmembrane region" description="Helical" evidence="1">
    <location>
        <begin position="286"/>
        <end position="305"/>
    </location>
</feature>
<protein>
    <recommendedName>
        <fullName evidence="6">Glycosyltransferase RgtA/B/C/D-like domain-containing protein</fullName>
    </recommendedName>
</protein>
<dbReference type="EMBL" id="NPDY01000002">
    <property type="protein sequence ID" value="PJZ70945.1"/>
    <property type="molecule type" value="Genomic_DNA"/>
</dbReference>
<evidence type="ECO:0000313" key="3">
    <source>
        <dbReference type="EMBL" id="PJZ74071.1"/>
    </source>
</evidence>
<accession>A0A2M9ZQ28</accession>
<feature type="transmembrane region" description="Helical" evidence="1">
    <location>
        <begin position="77"/>
        <end position="99"/>
    </location>
</feature>
<dbReference type="Proteomes" id="UP000231962">
    <property type="component" value="Unassembled WGS sequence"/>
</dbReference>
<dbReference type="RefSeq" id="WP_100712950.1">
    <property type="nucleotide sequence ID" value="NZ_NPDY01000002.1"/>
</dbReference>
<keyword evidence="1" id="KW-0472">Membrane</keyword>
<feature type="transmembrane region" description="Helical" evidence="1">
    <location>
        <begin position="49"/>
        <end position="70"/>
    </location>
</feature>
<feature type="transmembrane region" description="Helical" evidence="1">
    <location>
        <begin position="340"/>
        <end position="359"/>
    </location>
</feature>
<feature type="transmembrane region" description="Helical" evidence="1">
    <location>
        <begin position="256"/>
        <end position="274"/>
    </location>
</feature>
<proteinExistence type="predicted"/>
<feature type="transmembrane region" description="Helical" evidence="1">
    <location>
        <begin position="206"/>
        <end position="224"/>
    </location>
</feature>
<gene>
    <name evidence="2" type="ORF">CH360_04415</name>
    <name evidence="3" type="ORF">CH373_07555</name>
</gene>
<feature type="transmembrane region" description="Helical" evidence="1">
    <location>
        <begin position="111"/>
        <end position="127"/>
    </location>
</feature>
<evidence type="ECO:0000313" key="5">
    <source>
        <dbReference type="Proteomes" id="UP000231990"/>
    </source>
</evidence>
<keyword evidence="1" id="KW-1133">Transmembrane helix</keyword>